<evidence type="ECO:0008006" key="5">
    <source>
        <dbReference type="Google" id="ProtNLM"/>
    </source>
</evidence>
<dbReference type="AlphaFoldDB" id="A0A9W8DU24"/>
<dbReference type="OrthoDB" id="62at2759"/>
<dbReference type="GO" id="GO:0005773">
    <property type="term" value="C:vacuole"/>
    <property type="evidence" value="ECO:0007669"/>
    <property type="project" value="GOC"/>
</dbReference>
<evidence type="ECO:0000313" key="3">
    <source>
        <dbReference type="EMBL" id="KAJ1923152.1"/>
    </source>
</evidence>
<feature type="compositionally biased region" description="Basic and acidic residues" evidence="2">
    <location>
        <begin position="36"/>
        <end position="50"/>
    </location>
</feature>
<comment type="similarity">
    <text evidence="1">Belongs to the GID4/VID24 family.</text>
</comment>
<keyword evidence="4" id="KW-1185">Reference proteome</keyword>
<organism evidence="3 4">
    <name type="scientific">Tieghemiomyces parasiticus</name>
    <dbReference type="NCBI Taxonomy" id="78921"/>
    <lineage>
        <taxon>Eukaryota</taxon>
        <taxon>Fungi</taxon>
        <taxon>Fungi incertae sedis</taxon>
        <taxon>Zoopagomycota</taxon>
        <taxon>Kickxellomycotina</taxon>
        <taxon>Dimargaritomycetes</taxon>
        <taxon>Dimargaritales</taxon>
        <taxon>Dimargaritaceae</taxon>
        <taxon>Tieghemiomyces</taxon>
    </lineage>
</organism>
<dbReference type="Pfam" id="PF09783">
    <property type="entry name" value="Vac_ImportDeg"/>
    <property type="match status" value="1"/>
</dbReference>
<evidence type="ECO:0000256" key="1">
    <source>
        <dbReference type="ARBA" id="ARBA00061469"/>
    </source>
</evidence>
<dbReference type="EMBL" id="JANBPT010000351">
    <property type="protein sequence ID" value="KAJ1923152.1"/>
    <property type="molecule type" value="Genomic_DNA"/>
</dbReference>
<feature type="region of interest" description="Disordered" evidence="2">
    <location>
        <begin position="1"/>
        <end position="20"/>
    </location>
</feature>
<dbReference type="GO" id="GO:0006623">
    <property type="term" value="P:protein targeting to vacuole"/>
    <property type="evidence" value="ECO:0007669"/>
    <property type="project" value="TreeGrafter"/>
</dbReference>
<dbReference type="GO" id="GO:0007039">
    <property type="term" value="P:protein catabolic process in the vacuole"/>
    <property type="evidence" value="ECO:0007669"/>
    <property type="project" value="TreeGrafter"/>
</dbReference>
<dbReference type="Proteomes" id="UP001150569">
    <property type="component" value="Unassembled WGS sequence"/>
</dbReference>
<sequence length="345" mass="38113">MPVNAPGAPHLAVLTTPPPAMSLASEAVPMLRGSRSKADLSNHIEAERGLVDPSDLSTSSSGGSSSSGSPTLSSHSPSHSDGDDYPSLDDGRRMGTTLPESGLVSPHVSTTPLLAFGTKVAPVRLTPRKRCGHHDETVLKTRRLGASVDFFGSKFTTFNNRPVHTAHLYPGSRFVGQQVNKKHVYRVEVVLSHVDLRSSTLSGYLTIHNLTDDLPTLTTFFESEVVGDKYSFATKKWRSSVSNDLVHWVKFPEFVELQGRSGEELPRIYPHDQSTLFMRWKELFLAPDHSVRRIEGASFEGFYFIAYNRDCGDITGYYYHDDSEKYQLLSLTHQGGQAQPCFELA</sequence>
<dbReference type="GO" id="GO:0045721">
    <property type="term" value="P:negative regulation of gluconeogenesis"/>
    <property type="evidence" value="ECO:0007669"/>
    <property type="project" value="TreeGrafter"/>
</dbReference>
<reference evidence="3" key="1">
    <citation type="submission" date="2022-07" db="EMBL/GenBank/DDBJ databases">
        <title>Phylogenomic reconstructions and comparative analyses of Kickxellomycotina fungi.</title>
        <authorList>
            <person name="Reynolds N.K."/>
            <person name="Stajich J.E."/>
            <person name="Barry K."/>
            <person name="Grigoriev I.V."/>
            <person name="Crous P."/>
            <person name="Smith M.E."/>
        </authorList>
    </citation>
    <scope>NUCLEOTIDE SEQUENCE</scope>
    <source>
        <strain evidence="3">RSA 861</strain>
    </source>
</reference>
<name>A0A9W8DU24_9FUNG</name>
<proteinExistence type="inferred from homology"/>
<dbReference type="PANTHER" id="PTHR14534">
    <property type="entry name" value="VACUOLAR IMPORT AND DEGRADATION PROTEIN 24"/>
    <property type="match status" value="1"/>
</dbReference>
<feature type="region of interest" description="Disordered" evidence="2">
    <location>
        <begin position="25"/>
        <end position="106"/>
    </location>
</feature>
<protein>
    <recommendedName>
        <fullName evidence="5">Vacuolar import and degradation protein</fullName>
    </recommendedName>
</protein>
<accession>A0A9W8DU24</accession>
<dbReference type="GO" id="GO:0034657">
    <property type="term" value="C:GID complex"/>
    <property type="evidence" value="ECO:0007669"/>
    <property type="project" value="TreeGrafter"/>
</dbReference>
<dbReference type="PANTHER" id="PTHR14534:SF3">
    <property type="entry name" value="GID COMPLEX SUBUNIT 4 HOMOLOG"/>
    <property type="match status" value="1"/>
</dbReference>
<feature type="compositionally biased region" description="Low complexity" evidence="2">
    <location>
        <begin position="53"/>
        <end position="79"/>
    </location>
</feature>
<comment type="caution">
    <text evidence="3">The sequence shown here is derived from an EMBL/GenBank/DDBJ whole genome shotgun (WGS) entry which is preliminary data.</text>
</comment>
<dbReference type="GO" id="GO:0043161">
    <property type="term" value="P:proteasome-mediated ubiquitin-dependent protein catabolic process"/>
    <property type="evidence" value="ECO:0007669"/>
    <property type="project" value="TreeGrafter"/>
</dbReference>
<evidence type="ECO:0000256" key="2">
    <source>
        <dbReference type="SAM" id="MobiDB-lite"/>
    </source>
</evidence>
<evidence type="ECO:0000313" key="4">
    <source>
        <dbReference type="Proteomes" id="UP001150569"/>
    </source>
</evidence>
<dbReference type="InterPro" id="IPR018618">
    <property type="entry name" value="GID4/10-like"/>
</dbReference>
<gene>
    <name evidence="3" type="ORF">IWQ60_006054</name>
</gene>